<keyword evidence="3" id="KW-1185">Reference proteome</keyword>
<feature type="region of interest" description="Disordered" evidence="1">
    <location>
        <begin position="1"/>
        <end position="118"/>
    </location>
</feature>
<feature type="compositionally biased region" description="Low complexity" evidence="1">
    <location>
        <begin position="52"/>
        <end position="61"/>
    </location>
</feature>
<protein>
    <submittedName>
        <fullName evidence="2">Uncharacterized protein</fullName>
    </submittedName>
</protein>
<dbReference type="EMBL" id="KZ679016">
    <property type="protein sequence ID" value="PSS10489.1"/>
    <property type="molecule type" value="Genomic_DNA"/>
</dbReference>
<sequence length="228" mass="25278">MGTQMPGSFKTPTAESNSDSDEPLTMALRPRLRARLEDGQILPTRPHPRPRSQPSQLTPTTPRRPLPNSPIIPSMPSTPVLGPVEHALRLPPAPDYGLGPRNSPIIRSNTPTTGLPSAVASHPRAHLYMGVLADTEFATFEEYQAAQRDRQRRNPALAQLGRTLRRFRRSSRGEPMRVSAIRRTSGMEMQRAGTQRAEVEADDGWVHVERPEEPQSENSLVFVSRACA</sequence>
<dbReference type="Proteomes" id="UP000241818">
    <property type="component" value="Unassembled WGS sequence"/>
</dbReference>
<reference evidence="2 3" key="1">
    <citation type="journal article" date="2018" name="New Phytol.">
        <title>Comparative genomics and transcriptomics depict ericoid mycorrhizal fungi as versatile saprotrophs and plant mutualists.</title>
        <authorList>
            <person name="Martino E."/>
            <person name="Morin E."/>
            <person name="Grelet G.A."/>
            <person name="Kuo A."/>
            <person name="Kohler A."/>
            <person name="Daghino S."/>
            <person name="Barry K.W."/>
            <person name="Cichocki N."/>
            <person name="Clum A."/>
            <person name="Dockter R.B."/>
            <person name="Hainaut M."/>
            <person name="Kuo R.C."/>
            <person name="LaButti K."/>
            <person name="Lindahl B.D."/>
            <person name="Lindquist E.A."/>
            <person name="Lipzen A."/>
            <person name="Khouja H.R."/>
            <person name="Magnuson J."/>
            <person name="Murat C."/>
            <person name="Ohm R.A."/>
            <person name="Singer S.W."/>
            <person name="Spatafora J.W."/>
            <person name="Wang M."/>
            <person name="Veneault-Fourrey C."/>
            <person name="Henrissat B."/>
            <person name="Grigoriev I.V."/>
            <person name="Martin F.M."/>
            <person name="Perotto S."/>
        </authorList>
    </citation>
    <scope>NUCLEOTIDE SEQUENCE [LARGE SCALE GENOMIC DNA]</scope>
    <source>
        <strain evidence="2 3">ATCC 22711</strain>
    </source>
</reference>
<evidence type="ECO:0000313" key="2">
    <source>
        <dbReference type="EMBL" id="PSS10489.1"/>
    </source>
</evidence>
<proteinExistence type="predicted"/>
<dbReference type="AlphaFoldDB" id="A0A2T3ASL6"/>
<accession>A0A2T3ASL6</accession>
<dbReference type="GeneID" id="36575079"/>
<gene>
    <name evidence="2" type="ORF">M430DRAFT_36801</name>
</gene>
<feature type="compositionally biased region" description="Polar residues" evidence="1">
    <location>
        <begin position="105"/>
        <end position="115"/>
    </location>
</feature>
<dbReference type="RefSeq" id="XP_024717668.1">
    <property type="nucleotide sequence ID" value="XM_024866998.1"/>
</dbReference>
<feature type="compositionally biased region" description="Polar residues" evidence="1">
    <location>
        <begin position="1"/>
        <end position="17"/>
    </location>
</feature>
<evidence type="ECO:0000313" key="3">
    <source>
        <dbReference type="Proteomes" id="UP000241818"/>
    </source>
</evidence>
<organism evidence="2 3">
    <name type="scientific">Amorphotheca resinae ATCC 22711</name>
    <dbReference type="NCBI Taxonomy" id="857342"/>
    <lineage>
        <taxon>Eukaryota</taxon>
        <taxon>Fungi</taxon>
        <taxon>Dikarya</taxon>
        <taxon>Ascomycota</taxon>
        <taxon>Pezizomycotina</taxon>
        <taxon>Leotiomycetes</taxon>
        <taxon>Helotiales</taxon>
        <taxon>Amorphothecaceae</taxon>
        <taxon>Amorphotheca</taxon>
    </lineage>
</organism>
<evidence type="ECO:0000256" key="1">
    <source>
        <dbReference type="SAM" id="MobiDB-lite"/>
    </source>
</evidence>
<name>A0A2T3ASL6_AMORE</name>
<dbReference type="InParanoid" id="A0A2T3ASL6"/>